<name>X1PYI5_9ZZZZ</name>
<protein>
    <recommendedName>
        <fullName evidence="1">HTH cro/C1-type domain-containing protein</fullName>
    </recommendedName>
</protein>
<sequence>MRKQIKKNQLRYFRRQMNWTQLELARAVGSRQLYISRYERGVHRTPRDLQVRIASVLGLPIEVVFPDTDGLVQGVGNDKTKNRPN</sequence>
<dbReference type="AlphaFoldDB" id="X1PYI5"/>
<dbReference type="Pfam" id="PF01381">
    <property type="entry name" value="HTH_3"/>
    <property type="match status" value="1"/>
</dbReference>
<proteinExistence type="predicted"/>
<dbReference type="SUPFAM" id="SSF47413">
    <property type="entry name" value="lambda repressor-like DNA-binding domains"/>
    <property type="match status" value="1"/>
</dbReference>
<dbReference type="Gene3D" id="1.10.260.40">
    <property type="entry name" value="lambda repressor-like DNA-binding domains"/>
    <property type="match status" value="1"/>
</dbReference>
<dbReference type="EMBL" id="BARW01000233">
    <property type="protein sequence ID" value="GAI61362.1"/>
    <property type="molecule type" value="Genomic_DNA"/>
</dbReference>
<dbReference type="GO" id="GO:0003677">
    <property type="term" value="F:DNA binding"/>
    <property type="evidence" value="ECO:0007669"/>
    <property type="project" value="InterPro"/>
</dbReference>
<dbReference type="CDD" id="cd00093">
    <property type="entry name" value="HTH_XRE"/>
    <property type="match status" value="1"/>
</dbReference>
<comment type="caution">
    <text evidence="2">The sequence shown here is derived from an EMBL/GenBank/DDBJ whole genome shotgun (WGS) entry which is preliminary data.</text>
</comment>
<dbReference type="SMART" id="SM00530">
    <property type="entry name" value="HTH_XRE"/>
    <property type="match status" value="1"/>
</dbReference>
<evidence type="ECO:0000259" key="1">
    <source>
        <dbReference type="PROSITE" id="PS50943"/>
    </source>
</evidence>
<organism evidence="2">
    <name type="scientific">marine sediment metagenome</name>
    <dbReference type="NCBI Taxonomy" id="412755"/>
    <lineage>
        <taxon>unclassified sequences</taxon>
        <taxon>metagenomes</taxon>
        <taxon>ecological metagenomes</taxon>
    </lineage>
</organism>
<dbReference type="InterPro" id="IPR001387">
    <property type="entry name" value="Cro/C1-type_HTH"/>
</dbReference>
<gene>
    <name evidence="2" type="ORF">S12H4_01244</name>
</gene>
<evidence type="ECO:0000313" key="2">
    <source>
        <dbReference type="EMBL" id="GAI61362.1"/>
    </source>
</evidence>
<feature type="domain" description="HTH cro/C1-type" evidence="1">
    <location>
        <begin position="10"/>
        <end position="64"/>
    </location>
</feature>
<dbReference type="PROSITE" id="PS50943">
    <property type="entry name" value="HTH_CROC1"/>
    <property type="match status" value="1"/>
</dbReference>
<dbReference type="InterPro" id="IPR010982">
    <property type="entry name" value="Lambda_DNA-bd_dom_sf"/>
</dbReference>
<reference evidence="2" key="1">
    <citation type="journal article" date="2014" name="Front. Microbiol.">
        <title>High frequency of phylogenetically diverse reductive dehalogenase-homologous genes in deep subseafloor sedimentary metagenomes.</title>
        <authorList>
            <person name="Kawai M."/>
            <person name="Futagami T."/>
            <person name="Toyoda A."/>
            <person name="Takaki Y."/>
            <person name="Nishi S."/>
            <person name="Hori S."/>
            <person name="Arai W."/>
            <person name="Tsubouchi T."/>
            <person name="Morono Y."/>
            <person name="Uchiyama I."/>
            <person name="Ito T."/>
            <person name="Fujiyama A."/>
            <person name="Inagaki F."/>
            <person name="Takami H."/>
        </authorList>
    </citation>
    <scope>NUCLEOTIDE SEQUENCE</scope>
    <source>
        <strain evidence="2">Expedition CK06-06</strain>
    </source>
</reference>
<accession>X1PYI5</accession>